<dbReference type="OrthoDB" id="9775296at2"/>
<dbReference type="PANTHER" id="PTHR24322">
    <property type="entry name" value="PKSB"/>
    <property type="match status" value="1"/>
</dbReference>
<dbReference type="PRINTS" id="PR00081">
    <property type="entry name" value="GDHRDH"/>
</dbReference>
<dbReference type="PANTHER" id="PTHR24322:SF736">
    <property type="entry name" value="RETINOL DEHYDROGENASE 10"/>
    <property type="match status" value="1"/>
</dbReference>
<proteinExistence type="inferred from homology"/>
<dbReference type="InterPro" id="IPR020904">
    <property type="entry name" value="Sc_DH/Rdtase_CS"/>
</dbReference>
<dbReference type="PROSITE" id="PS00061">
    <property type="entry name" value="ADH_SHORT"/>
    <property type="match status" value="1"/>
</dbReference>
<protein>
    <submittedName>
        <fullName evidence="4">SDR family oxidoreductase</fullName>
    </submittedName>
</protein>
<evidence type="ECO:0000256" key="1">
    <source>
        <dbReference type="ARBA" id="ARBA00006484"/>
    </source>
</evidence>
<gene>
    <name evidence="4" type="ORF">EFL95_01690</name>
</gene>
<comment type="caution">
    <text evidence="4">The sequence shown here is derived from an EMBL/GenBank/DDBJ whole genome shotgun (WGS) entry which is preliminary data.</text>
</comment>
<sequence>MGVSSLANQLSGKVAVVTGGARGIGRATAEALRAAGATVVVGDLPDLDVTDAGGYRNFLDKVEAEHGPLDILVNNAGIMPVGHLVEESEEVARRMFEINVFGVITGTKRALESMLPRRTGHIVNVASMAGVLYAPGAATYVGTKHAVLGFTETARLEYAKSGVELTAVLPAFVNTELTAGTKGVPGMKTVEPEDVAAGILEALVKPRPRVYVPKMAGRLAGVQKFAPRRVAEALSSRLGGDTVFLDDVDQAKRREYEERARHS</sequence>
<keyword evidence="5" id="KW-1185">Reference proteome</keyword>
<dbReference type="InterPro" id="IPR002347">
    <property type="entry name" value="SDR_fam"/>
</dbReference>
<dbReference type="Proteomes" id="UP000277094">
    <property type="component" value="Unassembled WGS sequence"/>
</dbReference>
<name>A0A3N0DZU3_9ACTN</name>
<evidence type="ECO:0000256" key="2">
    <source>
        <dbReference type="ARBA" id="ARBA00023002"/>
    </source>
</evidence>
<dbReference type="InterPro" id="IPR036291">
    <property type="entry name" value="NAD(P)-bd_dom_sf"/>
</dbReference>
<accession>A0A3N0DZU3</accession>
<dbReference type="GO" id="GO:0016616">
    <property type="term" value="F:oxidoreductase activity, acting on the CH-OH group of donors, NAD or NADP as acceptor"/>
    <property type="evidence" value="ECO:0007669"/>
    <property type="project" value="TreeGrafter"/>
</dbReference>
<dbReference type="CDD" id="cd05233">
    <property type="entry name" value="SDR_c"/>
    <property type="match status" value="1"/>
</dbReference>
<dbReference type="SUPFAM" id="SSF51735">
    <property type="entry name" value="NAD(P)-binding Rossmann-fold domains"/>
    <property type="match status" value="1"/>
</dbReference>
<dbReference type="NCBIfam" id="NF005878">
    <property type="entry name" value="PRK07825.1"/>
    <property type="match status" value="1"/>
</dbReference>
<organism evidence="4 5">
    <name type="scientific">Nocardioides marmorisolisilvae</name>
    <dbReference type="NCBI Taxonomy" id="1542737"/>
    <lineage>
        <taxon>Bacteria</taxon>
        <taxon>Bacillati</taxon>
        <taxon>Actinomycetota</taxon>
        <taxon>Actinomycetes</taxon>
        <taxon>Propionibacteriales</taxon>
        <taxon>Nocardioidaceae</taxon>
        <taxon>Nocardioides</taxon>
    </lineage>
</organism>
<dbReference type="Gene3D" id="3.40.50.720">
    <property type="entry name" value="NAD(P)-binding Rossmann-like Domain"/>
    <property type="match status" value="1"/>
</dbReference>
<keyword evidence="2" id="KW-0560">Oxidoreductase</keyword>
<dbReference type="Pfam" id="PF00106">
    <property type="entry name" value="adh_short"/>
    <property type="match status" value="1"/>
</dbReference>
<evidence type="ECO:0000256" key="3">
    <source>
        <dbReference type="RuleBase" id="RU000363"/>
    </source>
</evidence>
<evidence type="ECO:0000313" key="5">
    <source>
        <dbReference type="Proteomes" id="UP000277094"/>
    </source>
</evidence>
<comment type="similarity">
    <text evidence="1 3">Belongs to the short-chain dehydrogenases/reductases (SDR) family.</text>
</comment>
<evidence type="ECO:0000313" key="4">
    <source>
        <dbReference type="EMBL" id="RNL81114.1"/>
    </source>
</evidence>
<dbReference type="AlphaFoldDB" id="A0A3N0DZU3"/>
<dbReference type="PRINTS" id="PR00080">
    <property type="entry name" value="SDRFAMILY"/>
</dbReference>
<dbReference type="EMBL" id="RJSG01000001">
    <property type="protein sequence ID" value="RNL81114.1"/>
    <property type="molecule type" value="Genomic_DNA"/>
</dbReference>
<reference evidence="4 5" key="1">
    <citation type="submission" date="2018-11" db="EMBL/GenBank/DDBJ databases">
        <authorList>
            <person name="Li F."/>
        </authorList>
    </citation>
    <scope>NUCLEOTIDE SEQUENCE [LARGE SCALE GENOMIC DNA]</scope>
    <source>
        <strain evidence="4 5">KIS18-7</strain>
    </source>
</reference>